<feature type="transmembrane region" description="Helical" evidence="1">
    <location>
        <begin position="48"/>
        <end position="71"/>
    </location>
</feature>
<protein>
    <recommendedName>
        <fullName evidence="4">PAP2 superfamily protein</fullName>
    </recommendedName>
</protein>
<gene>
    <name evidence="2" type="ORF">GA0070617_3685</name>
</gene>
<dbReference type="STRING" id="683228.GA0070617_3685"/>
<feature type="transmembrane region" description="Helical" evidence="1">
    <location>
        <begin position="147"/>
        <end position="172"/>
    </location>
</feature>
<dbReference type="AlphaFoldDB" id="A0A1C6UVA8"/>
<proteinExistence type="predicted"/>
<dbReference type="InterPro" id="IPR036938">
    <property type="entry name" value="PAP2/HPO_sf"/>
</dbReference>
<dbReference type="RefSeq" id="WP_091439701.1">
    <property type="nucleotide sequence ID" value="NZ_BMMJ01000014.1"/>
</dbReference>
<sequence length="204" mass="21185">MPSAPGHSVTPPAQRLARAVTEVFAPAVLAAIVPLVIAVHSAPTFAGGVGWGLLAMLFCSLVPYGVIWLGVRRGHLTDHHIGRREQRRRPLAYGLTSVLVGLAVLVLLGAPRPLVAMVVVMLAVLLVVTAINLVWKLSAHAAVSAASATVLVVVFGWVLLPALAPVVALVGWSRVRLRDHTTGQVVAGTVAGVLVAVPTFLALA</sequence>
<dbReference type="Gene3D" id="1.20.144.10">
    <property type="entry name" value="Phosphatidic acid phosphatase type 2/haloperoxidase"/>
    <property type="match status" value="1"/>
</dbReference>
<evidence type="ECO:0000313" key="2">
    <source>
        <dbReference type="EMBL" id="SCL57985.1"/>
    </source>
</evidence>
<keyword evidence="1" id="KW-1133">Transmembrane helix</keyword>
<evidence type="ECO:0000313" key="3">
    <source>
        <dbReference type="Proteomes" id="UP000198937"/>
    </source>
</evidence>
<reference evidence="2 3" key="1">
    <citation type="submission" date="2016-06" db="EMBL/GenBank/DDBJ databases">
        <authorList>
            <person name="Kjaerup R.B."/>
            <person name="Dalgaard T.S."/>
            <person name="Juul-Madsen H.R."/>
        </authorList>
    </citation>
    <scope>NUCLEOTIDE SEQUENCE [LARGE SCALE GENOMIC DNA]</scope>
    <source>
        <strain evidence="2 3">DSM 45577</strain>
    </source>
</reference>
<evidence type="ECO:0008006" key="4">
    <source>
        <dbReference type="Google" id="ProtNLM"/>
    </source>
</evidence>
<name>A0A1C6UVA8_9ACTN</name>
<dbReference type="EMBL" id="FMIA01000002">
    <property type="protein sequence ID" value="SCL57985.1"/>
    <property type="molecule type" value="Genomic_DNA"/>
</dbReference>
<dbReference type="SUPFAM" id="SSF48317">
    <property type="entry name" value="Acid phosphatase/Vanadium-dependent haloperoxidase"/>
    <property type="match status" value="1"/>
</dbReference>
<organism evidence="2 3">
    <name type="scientific">Micromonospora yangpuensis</name>
    <dbReference type="NCBI Taxonomy" id="683228"/>
    <lineage>
        <taxon>Bacteria</taxon>
        <taxon>Bacillati</taxon>
        <taxon>Actinomycetota</taxon>
        <taxon>Actinomycetes</taxon>
        <taxon>Micromonosporales</taxon>
        <taxon>Micromonosporaceae</taxon>
        <taxon>Micromonospora</taxon>
    </lineage>
</organism>
<keyword evidence="1" id="KW-0472">Membrane</keyword>
<dbReference type="OrthoDB" id="4935320at2"/>
<feature type="transmembrane region" description="Helical" evidence="1">
    <location>
        <begin position="23"/>
        <end position="42"/>
    </location>
</feature>
<evidence type="ECO:0000256" key="1">
    <source>
        <dbReference type="SAM" id="Phobius"/>
    </source>
</evidence>
<dbReference type="Proteomes" id="UP000198937">
    <property type="component" value="Unassembled WGS sequence"/>
</dbReference>
<feature type="transmembrane region" description="Helical" evidence="1">
    <location>
        <begin position="91"/>
        <end position="108"/>
    </location>
</feature>
<feature type="transmembrane region" description="Helical" evidence="1">
    <location>
        <begin position="114"/>
        <end position="135"/>
    </location>
</feature>
<keyword evidence="1" id="KW-0812">Transmembrane</keyword>
<keyword evidence="3" id="KW-1185">Reference proteome</keyword>
<feature type="transmembrane region" description="Helical" evidence="1">
    <location>
        <begin position="184"/>
        <end position="203"/>
    </location>
</feature>
<accession>A0A1C6UVA8</accession>